<proteinExistence type="predicted"/>
<evidence type="ECO:0008006" key="4">
    <source>
        <dbReference type="Google" id="ProtNLM"/>
    </source>
</evidence>
<evidence type="ECO:0000313" key="3">
    <source>
        <dbReference type="Proteomes" id="UP000005408"/>
    </source>
</evidence>
<dbReference type="Proteomes" id="UP000005408">
    <property type="component" value="Unassembled WGS sequence"/>
</dbReference>
<dbReference type="GO" id="GO:0005615">
    <property type="term" value="C:extracellular space"/>
    <property type="evidence" value="ECO:0007669"/>
    <property type="project" value="TreeGrafter"/>
</dbReference>
<protein>
    <recommendedName>
        <fullName evidence="4">Short-chain collagen C4</fullName>
    </recommendedName>
</protein>
<reference evidence="2" key="1">
    <citation type="submission" date="2022-08" db="UniProtKB">
        <authorList>
            <consortium name="EnsemblMetazoa"/>
        </authorList>
    </citation>
    <scope>IDENTIFICATION</scope>
    <source>
        <strain evidence="2">05x7-T-G4-1.051#20</strain>
    </source>
</reference>
<dbReference type="PANTHER" id="PTHR24024">
    <property type="entry name" value="PULMONARY SURFACTANT-ASSOCIATED PROTEIN A"/>
    <property type="match status" value="1"/>
</dbReference>
<feature type="signal peptide" evidence="1">
    <location>
        <begin position="1"/>
        <end position="15"/>
    </location>
</feature>
<feature type="chain" id="PRO_5036502051" description="Short-chain collagen C4" evidence="1">
    <location>
        <begin position="16"/>
        <end position="264"/>
    </location>
</feature>
<sequence>MEFILLLIFFAGAQTEGNNENCKEMLQGYLTGQLSSALGAYQVEALRREFKSFTGDMEKSMKELKQNVETKLKNIKNTANNSIVYTRWGRKNCPSSAELVLSGYVGGSSHSVTGAAVEPLCLPRKPEWGHYRDGTEGYKAYIYGAEYETSDLSGKWLKLHDHDVPCAVCLVRNRSVVKMFPATRMCKEGWKLEYRGYLMAGHPSHTAGTSYTCIDEDPESLHGGGNINNNGYLFYMVEARCGSLKCPPYVEGREIICVVCSLEK</sequence>
<dbReference type="PANTHER" id="PTHR24024:SF18">
    <property type="entry name" value="SHORT-CHAIN COLLAGEN C4-LIKE"/>
    <property type="match status" value="1"/>
</dbReference>
<keyword evidence="3" id="KW-1185">Reference proteome</keyword>
<dbReference type="AlphaFoldDB" id="A0A8W8II80"/>
<evidence type="ECO:0000313" key="2">
    <source>
        <dbReference type="EnsemblMetazoa" id="G14087.1:cds"/>
    </source>
</evidence>
<keyword evidence="1" id="KW-0732">Signal</keyword>
<accession>A0A8W8II80</accession>
<dbReference type="InterPro" id="IPR051077">
    <property type="entry name" value="Ca-dependent_lectin"/>
</dbReference>
<organism evidence="2 3">
    <name type="scientific">Magallana gigas</name>
    <name type="common">Pacific oyster</name>
    <name type="synonym">Crassostrea gigas</name>
    <dbReference type="NCBI Taxonomy" id="29159"/>
    <lineage>
        <taxon>Eukaryota</taxon>
        <taxon>Metazoa</taxon>
        <taxon>Spiralia</taxon>
        <taxon>Lophotrochozoa</taxon>
        <taxon>Mollusca</taxon>
        <taxon>Bivalvia</taxon>
        <taxon>Autobranchia</taxon>
        <taxon>Pteriomorphia</taxon>
        <taxon>Ostreida</taxon>
        <taxon>Ostreoidea</taxon>
        <taxon>Ostreidae</taxon>
        <taxon>Magallana</taxon>
    </lineage>
</organism>
<dbReference type="EnsemblMetazoa" id="G14087.1">
    <property type="protein sequence ID" value="G14087.1:cds"/>
    <property type="gene ID" value="G14087"/>
</dbReference>
<name>A0A8W8II80_MAGGI</name>
<evidence type="ECO:0000256" key="1">
    <source>
        <dbReference type="SAM" id="SignalP"/>
    </source>
</evidence>